<proteinExistence type="inferred from homology"/>
<dbReference type="RefSeq" id="WP_425491405.1">
    <property type="nucleotide sequence ID" value="NZ_JACHHY010000035.1"/>
</dbReference>
<dbReference type="Pfam" id="PF10087">
    <property type="entry name" value="DUF2325"/>
    <property type="match status" value="1"/>
</dbReference>
<comment type="similarity">
    <text evidence="1">Belongs to the UPF0751 family.</text>
</comment>
<organism evidence="2 3">
    <name type="scientific">Chitinivorax tropicus</name>
    <dbReference type="NCBI Taxonomy" id="714531"/>
    <lineage>
        <taxon>Bacteria</taxon>
        <taxon>Pseudomonadati</taxon>
        <taxon>Pseudomonadota</taxon>
        <taxon>Betaproteobacteria</taxon>
        <taxon>Chitinivorax</taxon>
    </lineage>
</organism>
<dbReference type="Proteomes" id="UP000575898">
    <property type="component" value="Unassembled WGS sequence"/>
</dbReference>
<keyword evidence="3" id="KW-1185">Reference proteome</keyword>
<gene>
    <name evidence="2" type="ORF">HNQ59_003756</name>
</gene>
<comment type="caution">
    <text evidence="2">The sequence shown here is derived from an EMBL/GenBank/DDBJ whole genome shotgun (WGS) entry which is preliminary data.</text>
</comment>
<evidence type="ECO:0000313" key="2">
    <source>
        <dbReference type="EMBL" id="MBB5020437.1"/>
    </source>
</evidence>
<reference evidence="2 3" key="1">
    <citation type="submission" date="2020-08" db="EMBL/GenBank/DDBJ databases">
        <title>Genomic Encyclopedia of Type Strains, Phase IV (KMG-IV): sequencing the most valuable type-strain genomes for metagenomic binning, comparative biology and taxonomic classification.</title>
        <authorList>
            <person name="Goeker M."/>
        </authorList>
    </citation>
    <scope>NUCLEOTIDE SEQUENCE [LARGE SCALE GENOMIC DNA]</scope>
    <source>
        <strain evidence="2 3">DSM 27165</strain>
    </source>
</reference>
<evidence type="ECO:0008006" key="4">
    <source>
        <dbReference type="Google" id="ProtNLM"/>
    </source>
</evidence>
<evidence type="ECO:0000256" key="1">
    <source>
        <dbReference type="ARBA" id="ARBA00007189"/>
    </source>
</evidence>
<dbReference type="EMBL" id="JACHHY010000035">
    <property type="protein sequence ID" value="MBB5020437.1"/>
    <property type="molecule type" value="Genomic_DNA"/>
</dbReference>
<sequence>MFRNAAQITFFPLLDAGRRIDALDINKIDIDNYSHLNHEGAIMNALLVGADTLGNIPDTLASFGINIARHISGRNASHQRRLPGLPKGTDIMILFTDFLGHNVMRHFRELANEHNIQIVTCRRSVCALKESLSQLALQAPSPCLQCPAHSGSAASKRKCN</sequence>
<accession>A0A840MT93</accession>
<dbReference type="AlphaFoldDB" id="A0A840MT93"/>
<name>A0A840MT93_9PROT</name>
<dbReference type="InterPro" id="IPR016772">
    <property type="entry name" value="UCP020408"/>
</dbReference>
<protein>
    <recommendedName>
        <fullName evidence="4">DUF2325 domain-containing protein</fullName>
    </recommendedName>
</protein>
<evidence type="ECO:0000313" key="3">
    <source>
        <dbReference type="Proteomes" id="UP000575898"/>
    </source>
</evidence>